<dbReference type="InterPro" id="IPR000257">
    <property type="entry name" value="Uroporphyrinogen_deCOase"/>
</dbReference>
<organism evidence="2">
    <name type="scientific">marine sediment metagenome</name>
    <dbReference type="NCBI Taxonomy" id="412755"/>
    <lineage>
        <taxon>unclassified sequences</taxon>
        <taxon>metagenomes</taxon>
        <taxon>ecological metagenomes</taxon>
    </lineage>
</organism>
<dbReference type="Pfam" id="PF01208">
    <property type="entry name" value="URO-D"/>
    <property type="match status" value="1"/>
</dbReference>
<dbReference type="AlphaFoldDB" id="A0A0F9D496"/>
<gene>
    <name evidence="2" type="ORF">LCGC14_2244070</name>
</gene>
<dbReference type="InterPro" id="IPR052024">
    <property type="entry name" value="Methanogen_methyltrans"/>
</dbReference>
<dbReference type="PANTHER" id="PTHR47099:SF1">
    <property type="entry name" value="METHYLCOBAMIDE:COM METHYLTRANSFERASE MTBA"/>
    <property type="match status" value="1"/>
</dbReference>
<protein>
    <recommendedName>
        <fullName evidence="1">Uroporphyrinogen decarboxylase (URO-D) domain-containing protein</fullName>
    </recommendedName>
</protein>
<sequence>ISVITYNNLLKQLGIDREVGFFDWLRQNADPEEEILQKLGVDTRYVYIGKPRSWKFAPVKREDGSYVVDEWGCGFIKPPITLYYNLINSPLKEATLTDLDDYPWPDPRDPGYLDGMVYRAKWLAEEGQYAVIGDFAWETWYERAWKLRGMEKFYLDMAINRDFIHALLDKTLELHLEFLDHVLSTCGEYLDVIIQGGDFAGQQTTLMSPEDYLEFIKPRQEKTVELIRRKTKAKIFWHSCGAISTLIPHFIDVGIDIVNPVQVRAAGMDAKRLKRDFGSNICFWGGIDTQQVLPRGTCANVESEVRQVIREMAPGGGLVICAVHNIQADVPPENVLCLYDSVKRWGGYPLSKNL</sequence>
<name>A0A0F9D496_9ZZZZ</name>
<accession>A0A0F9D496</accession>
<evidence type="ECO:0000313" key="2">
    <source>
        <dbReference type="EMBL" id="KKL56573.1"/>
    </source>
</evidence>
<dbReference type="PANTHER" id="PTHR47099">
    <property type="entry name" value="METHYLCOBAMIDE:COM METHYLTRANSFERASE MTBA"/>
    <property type="match status" value="1"/>
</dbReference>
<dbReference type="Gene3D" id="3.20.20.210">
    <property type="match status" value="1"/>
</dbReference>
<dbReference type="EMBL" id="LAZR01030446">
    <property type="protein sequence ID" value="KKL56573.1"/>
    <property type="molecule type" value="Genomic_DNA"/>
</dbReference>
<comment type="caution">
    <text evidence="2">The sequence shown here is derived from an EMBL/GenBank/DDBJ whole genome shotgun (WGS) entry which is preliminary data.</text>
</comment>
<evidence type="ECO:0000259" key="1">
    <source>
        <dbReference type="Pfam" id="PF01208"/>
    </source>
</evidence>
<dbReference type="SUPFAM" id="SSF51726">
    <property type="entry name" value="UROD/MetE-like"/>
    <property type="match status" value="1"/>
</dbReference>
<feature type="non-terminal residue" evidence="2">
    <location>
        <position position="1"/>
    </location>
</feature>
<reference evidence="2" key="1">
    <citation type="journal article" date="2015" name="Nature">
        <title>Complex archaea that bridge the gap between prokaryotes and eukaryotes.</title>
        <authorList>
            <person name="Spang A."/>
            <person name="Saw J.H."/>
            <person name="Jorgensen S.L."/>
            <person name="Zaremba-Niedzwiedzka K."/>
            <person name="Martijn J."/>
            <person name="Lind A.E."/>
            <person name="van Eijk R."/>
            <person name="Schleper C."/>
            <person name="Guy L."/>
            <person name="Ettema T.J."/>
        </authorList>
    </citation>
    <scope>NUCLEOTIDE SEQUENCE</scope>
</reference>
<feature type="domain" description="Uroporphyrinogen decarboxylase (URO-D)" evidence="1">
    <location>
        <begin position="148"/>
        <end position="345"/>
    </location>
</feature>
<dbReference type="InterPro" id="IPR038071">
    <property type="entry name" value="UROD/MetE-like_sf"/>
</dbReference>
<dbReference type="GO" id="GO:0006779">
    <property type="term" value="P:porphyrin-containing compound biosynthetic process"/>
    <property type="evidence" value="ECO:0007669"/>
    <property type="project" value="InterPro"/>
</dbReference>
<proteinExistence type="predicted"/>
<dbReference type="GO" id="GO:0004853">
    <property type="term" value="F:uroporphyrinogen decarboxylase activity"/>
    <property type="evidence" value="ECO:0007669"/>
    <property type="project" value="InterPro"/>
</dbReference>